<dbReference type="AlphaFoldDB" id="A0A8H6E0Z6"/>
<dbReference type="EMBL" id="SPNV01000409">
    <property type="protein sequence ID" value="KAF5855601.1"/>
    <property type="molecule type" value="Genomic_DNA"/>
</dbReference>
<keyword evidence="2" id="KW-1185">Reference proteome</keyword>
<sequence length="255" mass="28707">MKIKDYYNVDPHNGNIISPRLSRRVVSDDAKLPGRSACRVPLRDIHRYNRIVKKALLDESTKRFIVTANSTYKRLVIAIEKCETQLEEGGEFIRNLSTGQEQSGHSHNNDLLKAYCKKGKLKKSIQNEPNQGDNGHTSISVRDTSQAAKLLAEQAQAMVYYVLFYTLYLSNCDEKGQPLGMDTATNLRQNASNTLEQCDAVRADNPETLGFLQDDIEKARRLLNGGTFYSFVTSDEKRQVYEAMATQFSGTGHGY</sequence>
<gene>
    <name evidence="1" type="ORF">ETB97_008890</name>
</gene>
<dbReference type="Proteomes" id="UP000541154">
    <property type="component" value="Unassembled WGS sequence"/>
</dbReference>
<protein>
    <submittedName>
        <fullName evidence="1">Uncharacterized protein</fullName>
    </submittedName>
</protein>
<organism evidence="1 2">
    <name type="scientific">Petromyces alliaceus</name>
    <name type="common">Aspergillus alliaceus</name>
    <dbReference type="NCBI Taxonomy" id="209559"/>
    <lineage>
        <taxon>Eukaryota</taxon>
        <taxon>Fungi</taxon>
        <taxon>Dikarya</taxon>
        <taxon>Ascomycota</taxon>
        <taxon>Pezizomycotina</taxon>
        <taxon>Eurotiomycetes</taxon>
        <taxon>Eurotiomycetidae</taxon>
        <taxon>Eurotiales</taxon>
        <taxon>Aspergillaceae</taxon>
        <taxon>Aspergillus</taxon>
        <taxon>Aspergillus subgen. Circumdati</taxon>
    </lineage>
</organism>
<accession>A0A8H6E0Z6</accession>
<name>A0A8H6E0Z6_PETAA</name>
<comment type="caution">
    <text evidence="1">The sequence shown here is derived from an EMBL/GenBank/DDBJ whole genome shotgun (WGS) entry which is preliminary data.</text>
</comment>
<evidence type="ECO:0000313" key="1">
    <source>
        <dbReference type="EMBL" id="KAF5855601.1"/>
    </source>
</evidence>
<reference evidence="1 2" key="1">
    <citation type="submission" date="2019-04" db="EMBL/GenBank/DDBJ databases">
        <title>Aspergillus burnettii sp. nov., novel species from soil in southeast Queensland.</title>
        <authorList>
            <person name="Gilchrist C.L.M."/>
            <person name="Pitt J.I."/>
            <person name="Lange L."/>
            <person name="Lacey H.J."/>
            <person name="Vuong D."/>
            <person name="Midgley D.J."/>
            <person name="Greenfield P."/>
            <person name="Bradbury M."/>
            <person name="Lacey E."/>
            <person name="Busk P.K."/>
            <person name="Pilgaard B."/>
            <person name="Chooi Y.H."/>
            <person name="Piggott A.M."/>
        </authorList>
    </citation>
    <scope>NUCLEOTIDE SEQUENCE [LARGE SCALE GENOMIC DNA]</scope>
    <source>
        <strain evidence="1 2">FRR 5400</strain>
    </source>
</reference>
<evidence type="ECO:0000313" key="2">
    <source>
        <dbReference type="Proteomes" id="UP000541154"/>
    </source>
</evidence>
<proteinExistence type="predicted"/>